<proteinExistence type="predicted"/>
<dbReference type="AlphaFoldDB" id="A0AAW2D5W2"/>
<sequence>MSTMKRKVPSSVRNKVLLLEDDAKHRDKKDFGLDNCDVVIGIFIPKATPIANASFSEVEAATNSDMELQ</sequence>
<protein>
    <submittedName>
        <fullName evidence="1">Uncharacterized protein</fullName>
    </submittedName>
</protein>
<reference evidence="1 2" key="1">
    <citation type="submission" date="2024-01" db="EMBL/GenBank/DDBJ databases">
        <title>A telomere-to-telomere, gap-free genome of sweet tea (Lithocarpus litseifolius).</title>
        <authorList>
            <person name="Zhou J."/>
        </authorList>
    </citation>
    <scope>NUCLEOTIDE SEQUENCE [LARGE SCALE GENOMIC DNA]</scope>
    <source>
        <strain evidence="1">Zhou-2022a</strain>
        <tissue evidence="1">Leaf</tissue>
    </source>
</reference>
<name>A0AAW2D5W2_9ROSI</name>
<organism evidence="1 2">
    <name type="scientific">Lithocarpus litseifolius</name>
    <dbReference type="NCBI Taxonomy" id="425828"/>
    <lineage>
        <taxon>Eukaryota</taxon>
        <taxon>Viridiplantae</taxon>
        <taxon>Streptophyta</taxon>
        <taxon>Embryophyta</taxon>
        <taxon>Tracheophyta</taxon>
        <taxon>Spermatophyta</taxon>
        <taxon>Magnoliopsida</taxon>
        <taxon>eudicotyledons</taxon>
        <taxon>Gunneridae</taxon>
        <taxon>Pentapetalae</taxon>
        <taxon>rosids</taxon>
        <taxon>fabids</taxon>
        <taxon>Fagales</taxon>
        <taxon>Fagaceae</taxon>
        <taxon>Lithocarpus</taxon>
    </lineage>
</organism>
<dbReference type="EMBL" id="JAZDWU010000004">
    <property type="protein sequence ID" value="KAL0004540.1"/>
    <property type="molecule type" value="Genomic_DNA"/>
</dbReference>
<dbReference type="Proteomes" id="UP001459277">
    <property type="component" value="Unassembled WGS sequence"/>
</dbReference>
<comment type="caution">
    <text evidence="1">The sequence shown here is derived from an EMBL/GenBank/DDBJ whole genome shotgun (WGS) entry which is preliminary data.</text>
</comment>
<keyword evidence="2" id="KW-1185">Reference proteome</keyword>
<evidence type="ECO:0000313" key="1">
    <source>
        <dbReference type="EMBL" id="KAL0004540.1"/>
    </source>
</evidence>
<evidence type="ECO:0000313" key="2">
    <source>
        <dbReference type="Proteomes" id="UP001459277"/>
    </source>
</evidence>
<accession>A0AAW2D5W2</accession>
<gene>
    <name evidence="1" type="ORF">SO802_012101</name>
</gene>